<reference evidence="1" key="1">
    <citation type="submission" date="2019-02" db="EMBL/GenBank/DDBJ databases">
        <authorList>
            <person name="Gruber-Vodicka R. H."/>
            <person name="Seah K. B. B."/>
        </authorList>
    </citation>
    <scope>NUCLEOTIDE SEQUENCE</scope>
    <source>
        <strain evidence="2">BECK_S1320</strain>
        <strain evidence="1">BECK_S1321</strain>
    </source>
</reference>
<dbReference type="AlphaFoldDB" id="A0A450YIQ4"/>
<accession>A0A450YIQ4</accession>
<proteinExistence type="predicted"/>
<gene>
    <name evidence="2" type="ORF">BECKSD772E_GA0070983_108910</name>
    <name evidence="1" type="ORF">BECKSD772F_GA0070984_109110</name>
</gene>
<organism evidence="1">
    <name type="scientific">Candidatus Kentrum sp. SD</name>
    <dbReference type="NCBI Taxonomy" id="2126332"/>
    <lineage>
        <taxon>Bacteria</taxon>
        <taxon>Pseudomonadati</taxon>
        <taxon>Pseudomonadota</taxon>
        <taxon>Gammaproteobacteria</taxon>
        <taxon>Candidatus Kentrum</taxon>
    </lineage>
</organism>
<evidence type="ECO:0000313" key="1">
    <source>
        <dbReference type="EMBL" id="VFK41391.1"/>
    </source>
</evidence>
<protein>
    <submittedName>
        <fullName evidence="1">Uncharacterized protein</fullName>
    </submittedName>
</protein>
<dbReference type="EMBL" id="CAADFR010000091">
    <property type="protein sequence ID" value="VFK41391.1"/>
    <property type="molecule type" value="Genomic_DNA"/>
</dbReference>
<sequence length="56" mass="6042">MIGHEAVRPDFCLGFQRRLAQKIKVQRIVSFIEEDSAAPVSTLGDMVGVAGNNDPG</sequence>
<name>A0A450YIQ4_9GAMM</name>
<evidence type="ECO:0000313" key="2">
    <source>
        <dbReference type="EMBL" id="VFK47201.1"/>
    </source>
</evidence>
<dbReference type="EMBL" id="CAADFU010000089">
    <property type="protein sequence ID" value="VFK47201.1"/>
    <property type="molecule type" value="Genomic_DNA"/>
</dbReference>